<evidence type="ECO:0000313" key="1">
    <source>
        <dbReference type="EMBL" id="KAB0265112.1"/>
    </source>
</evidence>
<reference evidence="1 2" key="1">
    <citation type="journal article" date="2019" name="Microorganisms">
        <title>Genome Insights into the Novel Species Microvirga brassicacearum, a Rapeseed Endophyte with Biotechnological Potential.</title>
        <authorList>
            <person name="Jimenez-Gomez A."/>
            <person name="Saati-Santamaria Z."/>
            <person name="Igual J.M."/>
            <person name="Rivas R."/>
            <person name="Mateos P.F."/>
            <person name="Garcia-Fraile P."/>
        </authorList>
    </citation>
    <scope>NUCLEOTIDE SEQUENCE [LARGE SCALE GENOMIC DNA]</scope>
    <source>
        <strain evidence="1 2">CDVBN77</strain>
    </source>
</reference>
<dbReference type="RefSeq" id="WP_150947761.1">
    <property type="nucleotide sequence ID" value="NZ_VCMV01000042.1"/>
</dbReference>
<name>A0A5N3P5V8_9HYPH</name>
<keyword evidence="2" id="KW-1185">Reference proteome</keyword>
<dbReference type="OrthoDB" id="7998630at2"/>
<comment type="caution">
    <text evidence="1">The sequence shown here is derived from an EMBL/GenBank/DDBJ whole genome shotgun (WGS) entry which is preliminary data.</text>
</comment>
<sequence>MSQEIYRIETVAPEAEGGGLIRRRMVRADSFDAAKSVAQRIFALARRPHAAGPEVAMVRVLNGAGYELFSISIDD</sequence>
<dbReference type="AlphaFoldDB" id="A0A5N3P5V8"/>
<dbReference type="EMBL" id="VCMV01000042">
    <property type="protein sequence ID" value="KAB0265112.1"/>
    <property type="molecule type" value="Genomic_DNA"/>
</dbReference>
<protein>
    <submittedName>
        <fullName evidence="1">Uncharacterized protein</fullName>
    </submittedName>
</protein>
<gene>
    <name evidence="1" type="ORF">FEZ63_19890</name>
</gene>
<organism evidence="1 2">
    <name type="scientific">Microvirga brassicacearum</name>
    <dbReference type="NCBI Taxonomy" id="2580413"/>
    <lineage>
        <taxon>Bacteria</taxon>
        <taxon>Pseudomonadati</taxon>
        <taxon>Pseudomonadota</taxon>
        <taxon>Alphaproteobacteria</taxon>
        <taxon>Hyphomicrobiales</taxon>
        <taxon>Methylobacteriaceae</taxon>
        <taxon>Microvirga</taxon>
    </lineage>
</organism>
<dbReference type="Proteomes" id="UP000325684">
    <property type="component" value="Unassembled WGS sequence"/>
</dbReference>
<proteinExistence type="predicted"/>
<accession>A0A5N3P5V8</accession>
<evidence type="ECO:0000313" key="2">
    <source>
        <dbReference type="Proteomes" id="UP000325684"/>
    </source>
</evidence>